<gene>
    <name evidence="1" type="ORF">Sangu_3078200</name>
</gene>
<proteinExistence type="predicted"/>
<evidence type="ECO:0000313" key="1">
    <source>
        <dbReference type="EMBL" id="KAL0302778.1"/>
    </source>
</evidence>
<protein>
    <submittedName>
        <fullName evidence="1">Uncharacterized protein</fullName>
    </submittedName>
</protein>
<reference evidence="1" key="1">
    <citation type="submission" date="2020-06" db="EMBL/GenBank/DDBJ databases">
        <authorList>
            <person name="Li T."/>
            <person name="Hu X."/>
            <person name="Zhang T."/>
            <person name="Song X."/>
            <person name="Zhang H."/>
            <person name="Dai N."/>
            <person name="Sheng W."/>
            <person name="Hou X."/>
            <person name="Wei L."/>
        </authorList>
    </citation>
    <scope>NUCLEOTIDE SEQUENCE</scope>
    <source>
        <strain evidence="1">G01</strain>
        <tissue evidence="1">Leaf</tissue>
    </source>
</reference>
<sequence length="70" mass="7292">MKLPKPKKTKCGDAALSFGKVGGFTRPVSMTRVAIALAGIRSITGFAIPGEGKTSAARERKNLKTGATDE</sequence>
<comment type="caution">
    <text evidence="1">The sequence shown here is derived from an EMBL/GenBank/DDBJ whole genome shotgun (WGS) entry which is preliminary data.</text>
</comment>
<dbReference type="EMBL" id="JACGWK010000216">
    <property type="protein sequence ID" value="KAL0302778.1"/>
    <property type="molecule type" value="Genomic_DNA"/>
</dbReference>
<name>A0AAW2K8L1_9LAMI</name>
<organism evidence="1">
    <name type="scientific">Sesamum angustifolium</name>
    <dbReference type="NCBI Taxonomy" id="2727405"/>
    <lineage>
        <taxon>Eukaryota</taxon>
        <taxon>Viridiplantae</taxon>
        <taxon>Streptophyta</taxon>
        <taxon>Embryophyta</taxon>
        <taxon>Tracheophyta</taxon>
        <taxon>Spermatophyta</taxon>
        <taxon>Magnoliopsida</taxon>
        <taxon>eudicotyledons</taxon>
        <taxon>Gunneridae</taxon>
        <taxon>Pentapetalae</taxon>
        <taxon>asterids</taxon>
        <taxon>lamiids</taxon>
        <taxon>Lamiales</taxon>
        <taxon>Pedaliaceae</taxon>
        <taxon>Sesamum</taxon>
    </lineage>
</organism>
<reference evidence="1" key="2">
    <citation type="journal article" date="2024" name="Plant">
        <title>Genomic evolution and insights into agronomic trait innovations of Sesamum species.</title>
        <authorList>
            <person name="Miao H."/>
            <person name="Wang L."/>
            <person name="Qu L."/>
            <person name="Liu H."/>
            <person name="Sun Y."/>
            <person name="Le M."/>
            <person name="Wang Q."/>
            <person name="Wei S."/>
            <person name="Zheng Y."/>
            <person name="Lin W."/>
            <person name="Duan Y."/>
            <person name="Cao H."/>
            <person name="Xiong S."/>
            <person name="Wang X."/>
            <person name="Wei L."/>
            <person name="Li C."/>
            <person name="Ma Q."/>
            <person name="Ju M."/>
            <person name="Zhao R."/>
            <person name="Li G."/>
            <person name="Mu C."/>
            <person name="Tian Q."/>
            <person name="Mei H."/>
            <person name="Zhang T."/>
            <person name="Gao T."/>
            <person name="Zhang H."/>
        </authorList>
    </citation>
    <scope>NUCLEOTIDE SEQUENCE</scope>
    <source>
        <strain evidence="1">G01</strain>
    </source>
</reference>
<dbReference type="AlphaFoldDB" id="A0AAW2K8L1"/>
<accession>A0AAW2K8L1</accession>